<dbReference type="InParanoid" id="L7JYZ0"/>
<dbReference type="EMBL" id="JH993832">
    <property type="protein sequence ID" value="ELQ76653.1"/>
    <property type="molecule type" value="Genomic_DNA"/>
</dbReference>
<dbReference type="HOGENOM" id="CLU_150871_0_0_1"/>
<dbReference type="VEuPathDB" id="MicrosporidiaDB:THOM_0372"/>
<keyword evidence="1 3" id="KW-0489">Methyltransferase</keyword>
<dbReference type="Proteomes" id="UP000011185">
    <property type="component" value="Unassembled WGS sequence"/>
</dbReference>
<evidence type="ECO:0000256" key="2">
    <source>
        <dbReference type="ARBA" id="ARBA00022679"/>
    </source>
</evidence>
<keyword evidence="2 3" id="KW-0808">Transferase</keyword>
<evidence type="ECO:0000313" key="3">
    <source>
        <dbReference type="EMBL" id="ELQ76653.1"/>
    </source>
</evidence>
<protein>
    <submittedName>
        <fullName evidence="3">Putative methyltransferase</fullName>
    </submittedName>
</protein>
<proteinExistence type="predicted"/>
<dbReference type="AlphaFoldDB" id="L7JYZ0"/>
<dbReference type="STRING" id="72359.L7JYZ0"/>
<dbReference type="GO" id="GO:0052735">
    <property type="term" value="F:tRNA (cytidine-3-)-methyltransferase activity"/>
    <property type="evidence" value="ECO:0007669"/>
    <property type="project" value="TreeGrafter"/>
</dbReference>
<sequence length="72" mass="8882">MVQLRYKSDKVIEPNFYMRNDGTLTYFFDEEYFKSIVGKLKIVEFMMDKRLLINRKRNLDMYRVFVQSVLEK</sequence>
<dbReference type="InterPro" id="IPR026113">
    <property type="entry name" value="METTL2/6/8-like"/>
</dbReference>
<organism evidence="3 4">
    <name type="scientific">Trachipleistophora hominis</name>
    <name type="common">Microsporidian parasite</name>
    <dbReference type="NCBI Taxonomy" id="72359"/>
    <lineage>
        <taxon>Eukaryota</taxon>
        <taxon>Fungi</taxon>
        <taxon>Fungi incertae sedis</taxon>
        <taxon>Microsporidia</taxon>
        <taxon>Pleistophoridae</taxon>
        <taxon>Trachipleistophora</taxon>
    </lineage>
</organism>
<gene>
    <name evidence="3" type="ORF">THOM_0372</name>
</gene>
<dbReference type="OrthoDB" id="417697at2759"/>
<dbReference type="PANTHER" id="PTHR22809:SF11">
    <property type="entry name" value="TRNA N(3)-METHYLCYTIDINE METHYLTRANSFERASE METTL2"/>
    <property type="match status" value="1"/>
</dbReference>
<name>L7JYZ0_TRAHO</name>
<dbReference type="PANTHER" id="PTHR22809">
    <property type="entry name" value="METHYLTRANSFERASE-RELATED"/>
    <property type="match status" value="1"/>
</dbReference>
<evidence type="ECO:0000256" key="1">
    <source>
        <dbReference type="ARBA" id="ARBA00022603"/>
    </source>
</evidence>
<dbReference type="GO" id="GO:0032259">
    <property type="term" value="P:methylation"/>
    <property type="evidence" value="ECO:0007669"/>
    <property type="project" value="UniProtKB-KW"/>
</dbReference>
<reference evidence="3 4" key="1">
    <citation type="journal article" date="2012" name="PLoS Pathog.">
        <title>The genome of the obligate intracellular parasite Trachipleistophora hominis: new insights into microsporidian genome dynamics and reductive evolution.</title>
        <authorList>
            <person name="Heinz E."/>
            <person name="Williams T.A."/>
            <person name="Nakjang S."/>
            <person name="Noel C.J."/>
            <person name="Swan D.C."/>
            <person name="Goldberg A.V."/>
            <person name="Harris S.R."/>
            <person name="Weinmaier T."/>
            <person name="Markert S."/>
            <person name="Becher D."/>
            <person name="Bernhardt J."/>
            <person name="Dagan T."/>
            <person name="Hacker C."/>
            <person name="Lucocq J.M."/>
            <person name="Schweder T."/>
            <person name="Rattei T."/>
            <person name="Hall N."/>
            <person name="Hirt R.P."/>
            <person name="Embley T.M."/>
        </authorList>
    </citation>
    <scope>NUCLEOTIDE SEQUENCE [LARGE SCALE GENOMIC DNA]</scope>
</reference>
<accession>L7JYZ0</accession>
<keyword evidence="4" id="KW-1185">Reference proteome</keyword>
<evidence type="ECO:0000313" key="4">
    <source>
        <dbReference type="Proteomes" id="UP000011185"/>
    </source>
</evidence>